<feature type="domain" description="Pyridine nucleotide-disulphide oxidoreductase dimerisation" evidence="15">
    <location>
        <begin position="389"/>
        <end position="500"/>
    </location>
</feature>
<dbReference type="InterPro" id="IPR016156">
    <property type="entry name" value="FAD/NAD-linked_Rdtase_dimer_sf"/>
</dbReference>
<keyword evidence="5" id="KW-0521">NADP</keyword>
<dbReference type="InterPro" id="IPR036188">
    <property type="entry name" value="FAD/NAD-bd_sf"/>
</dbReference>
<feature type="disulfide bond" description="Redox-active" evidence="13">
    <location>
        <begin position="81"/>
        <end position="86"/>
    </location>
</feature>
<gene>
    <name evidence="17" type="ORF">JTE90_012797</name>
</gene>
<comment type="function">
    <text evidence="10">Thioredoxin system is a major player in glutathione metabolism, due to the demonstrated absence of a glutathione reductase. Functionally interacts with the Sod/Cat reactive oxidation species (ROS) defense system and thereby has a role in preadult development and life span. Lack of a glutathione reductase suggests antioxidant defense in Drosophila, and probably in related insects, differs fundamentally from that in other organisms.</text>
</comment>
<keyword evidence="12" id="KW-0547">Nucleotide-binding</keyword>
<dbReference type="GO" id="GO:0034599">
    <property type="term" value="P:cellular response to oxidative stress"/>
    <property type="evidence" value="ECO:0007669"/>
    <property type="project" value="TreeGrafter"/>
</dbReference>
<evidence type="ECO:0000259" key="15">
    <source>
        <dbReference type="Pfam" id="PF02852"/>
    </source>
</evidence>
<dbReference type="Pfam" id="PF07992">
    <property type="entry name" value="Pyr_redox_2"/>
    <property type="match status" value="1"/>
</dbReference>
<dbReference type="GO" id="GO:0005739">
    <property type="term" value="C:mitochondrion"/>
    <property type="evidence" value="ECO:0007669"/>
    <property type="project" value="TreeGrafter"/>
</dbReference>
<dbReference type="InterPro" id="IPR004099">
    <property type="entry name" value="Pyr_nucl-diS_OxRdtase_dimer"/>
</dbReference>
<dbReference type="InterPro" id="IPR006338">
    <property type="entry name" value="Thioredoxin/glutathione_Rdtase"/>
</dbReference>
<evidence type="ECO:0000313" key="18">
    <source>
        <dbReference type="Proteomes" id="UP000827092"/>
    </source>
</evidence>
<keyword evidence="18" id="KW-1185">Reference proteome</keyword>
<dbReference type="InterPro" id="IPR023753">
    <property type="entry name" value="FAD/NAD-binding_dom"/>
</dbReference>
<feature type="binding site" evidence="12">
    <location>
        <position position="312"/>
    </location>
    <ligand>
        <name>NAD(+)</name>
        <dbReference type="ChEBI" id="CHEBI:57540"/>
    </ligand>
</feature>
<dbReference type="GO" id="GO:0004791">
    <property type="term" value="F:thioredoxin-disulfide reductase (NADPH) activity"/>
    <property type="evidence" value="ECO:0007669"/>
    <property type="project" value="UniProtKB-EC"/>
</dbReference>
<dbReference type="GO" id="GO:0045454">
    <property type="term" value="P:cell redox homeostasis"/>
    <property type="evidence" value="ECO:0007669"/>
    <property type="project" value="InterPro"/>
</dbReference>
<reference evidence="17 18" key="1">
    <citation type="journal article" date="2022" name="Nat. Ecol. Evol.">
        <title>A masculinizing supergene underlies an exaggerated male reproductive morph in a spider.</title>
        <authorList>
            <person name="Hendrickx F."/>
            <person name="De Corte Z."/>
            <person name="Sonet G."/>
            <person name="Van Belleghem S.M."/>
            <person name="Kostlbacher S."/>
            <person name="Vangestel C."/>
        </authorList>
    </citation>
    <scope>NUCLEOTIDE SEQUENCE [LARGE SCALE GENOMIC DNA]</scope>
    <source>
        <strain evidence="17">W744_W776</strain>
    </source>
</reference>
<organism evidence="17 18">
    <name type="scientific">Oedothorax gibbosus</name>
    <dbReference type="NCBI Taxonomy" id="931172"/>
    <lineage>
        <taxon>Eukaryota</taxon>
        <taxon>Metazoa</taxon>
        <taxon>Ecdysozoa</taxon>
        <taxon>Arthropoda</taxon>
        <taxon>Chelicerata</taxon>
        <taxon>Arachnida</taxon>
        <taxon>Araneae</taxon>
        <taxon>Araneomorphae</taxon>
        <taxon>Entelegynae</taxon>
        <taxon>Araneoidea</taxon>
        <taxon>Linyphiidae</taxon>
        <taxon>Erigoninae</taxon>
        <taxon>Oedothorax</taxon>
    </lineage>
</organism>
<dbReference type="PANTHER" id="PTHR42737:SF7">
    <property type="entry name" value="THIOREDOXIN-DISULFIDE REDUCTASE"/>
    <property type="match status" value="1"/>
</dbReference>
<keyword evidence="7" id="KW-1015">Disulfide bond</keyword>
<comment type="similarity">
    <text evidence="1 14">Belongs to the class-I pyridine nucleotide-disulfide oxidoreductase family.</text>
</comment>
<dbReference type="GO" id="GO:0050660">
    <property type="term" value="F:flavin adenine dinucleotide binding"/>
    <property type="evidence" value="ECO:0007669"/>
    <property type="project" value="InterPro"/>
</dbReference>
<evidence type="ECO:0000256" key="13">
    <source>
        <dbReference type="PIRSR" id="PIRSR000350-4"/>
    </source>
</evidence>
<dbReference type="PRINTS" id="PR00368">
    <property type="entry name" value="FADPNR"/>
</dbReference>
<dbReference type="InterPro" id="IPR001100">
    <property type="entry name" value="Pyr_nuc-diS_OxRdtase"/>
</dbReference>
<keyword evidence="12" id="KW-0520">NAD</keyword>
<feature type="binding site" evidence="12">
    <location>
        <position position="154"/>
    </location>
    <ligand>
        <name>FAD</name>
        <dbReference type="ChEBI" id="CHEBI:57692"/>
    </ligand>
</feature>
<dbReference type="PROSITE" id="PS00076">
    <property type="entry name" value="PYRIDINE_REDOX_1"/>
    <property type="match status" value="1"/>
</dbReference>
<feature type="active site" description="Proton acceptor" evidence="11">
    <location>
        <position position="491"/>
    </location>
</feature>
<dbReference type="NCBIfam" id="TIGR01438">
    <property type="entry name" value="TGR"/>
    <property type="match status" value="1"/>
</dbReference>
<dbReference type="Gene3D" id="3.50.50.60">
    <property type="entry name" value="FAD/NAD(P)-binding domain"/>
    <property type="match status" value="2"/>
</dbReference>
<evidence type="ECO:0000256" key="5">
    <source>
        <dbReference type="ARBA" id="ARBA00022857"/>
    </source>
</evidence>
<name>A0AAV6W253_9ARAC</name>
<keyword evidence="4 12" id="KW-0274">FAD</keyword>
<evidence type="ECO:0000256" key="9">
    <source>
        <dbReference type="ARBA" id="ARBA00048132"/>
    </source>
</evidence>
<keyword evidence="8 14" id="KW-0676">Redox-active center</keyword>
<protein>
    <recommendedName>
        <fullName evidence="2">thioredoxin-disulfide reductase (NADPH)</fullName>
        <ecNumber evidence="2">1.8.1.9</ecNumber>
    </recommendedName>
</protein>
<dbReference type="SUPFAM" id="SSF51905">
    <property type="entry name" value="FAD/NAD(P)-binding domain"/>
    <property type="match status" value="1"/>
</dbReference>
<evidence type="ECO:0000259" key="16">
    <source>
        <dbReference type="Pfam" id="PF07992"/>
    </source>
</evidence>
<evidence type="ECO:0000256" key="12">
    <source>
        <dbReference type="PIRSR" id="PIRSR000350-3"/>
    </source>
</evidence>
<dbReference type="Proteomes" id="UP000827092">
    <property type="component" value="Unassembled WGS sequence"/>
</dbReference>
<evidence type="ECO:0000256" key="6">
    <source>
        <dbReference type="ARBA" id="ARBA00023002"/>
    </source>
</evidence>
<dbReference type="AlphaFoldDB" id="A0AAV6W253"/>
<dbReference type="FunFam" id="3.30.390.30:FF:000004">
    <property type="entry name" value="Thioredoxin reductase 1, cytoplasmic"/>
    <property type="match status" value="1"/>
</dbReference>
<dbReference type="EC" id="1.8.1.9" evidence="2"/>
<feature type="binding site" evidence="12">
    <location>
        <position position="90"/>
    </location>
    <ligand>
        <name>FAD</name>
        <dbReference type="ChEBI" id="CHEBI:57692"/>
    </ligand>
</feature>
<proteinExistence type="inferred from homology"/>
<feature type="binding site" evidence="12">
    <location>
        <begin position="219"/>
        <end position="226"/>
    </location>
    <ligand>
        <name>NAD(+)</name>
        <dbReference type="ChEBI" id="CHEBI:57540"/>
    </ligand>
</feature>
<dbReference type="Pfam" id="PF02852">
    <property type="entry name" value="Pyr_redox_dim"/>
    <property type="match status" value="1"/>
</dbReference>
<dbReference type="Gene3D" id="3.30.390.30">
    <property type="match status" value="1"/>
</dbReference>
<evidence type="ECO:0000256" key="1">
    <source>
        <dbReference type="ARBA" id="ARBA00007532"/>
    </source>
</evidence>
<dbReference type="GO" id="GO:0006749">
    <property type="term" value="P:glutathione metabolic process"/>
    <property type="evidence" value="ECO:0007669"/>
    <property type="project" value="TreeGrafter"/>
</dbReference>
<evidence type="ECO:0000313" key="17">
    <source>
        <dbReference type="EMBL" id="KAG8201737.1"/>
    </source>
</evidence>
<dbReference type="PIRSF" id="PIRSF000350">
    <property type="entry name" value="Mercury_reductase_MerA"/>
    <property type="match status" value="1"/>
</dbReference>
<evidence type="ECO:0000256" key="7">
    <source>
        <dbReference type="ARBA" id="ARBA00023157"/>
    </source>
</evidence>
<feature type="binding site" evidence="12">
    <location>
        <position position="353"/>
    </location>
    <ligand>
        <name>FAD</name>
        <dbReference type="ChEBI" id="CHEBI:57692"/>
    </ligand>
</feature>
<dbReference type="PANTHER" id="PTHR42737">
    <property type="entry name" value="GLUTATHIONE REDUCTASE"/>
    <property type="match status" value="1"/>
</dbReference>
<dbReference type="GO" id="GO:0005829">
    <property type="term" value="C:cytosol"/>
    <property type="evidence" value="ECO:0007669"/>
    <property type="project" value="TreeGrafter"/>
</dbReference>
<keyword evidence="3 14" id="KW-0285">Flavoprotein</keyword>
<comment type="catalytic activity">
    <reaction evidence="9">
        <text>[thioredoxin]-dithiol + NADP(+) = [thioredoxin]-disulfide + NADPH + H(+)</text>
        <dbReference type="Rhea" id="RHEA:20345"/>
        <dbReference type="Rhea" id="RHEA-COMP:10698"/>
        <dbReference type="Rhea" id="RHEA-COMP:10700"/>
        <dbReference type="ChEBI" id="CHEBI:15378"/>
        <dbReference type="ChEBI" id="CHEBI:29950"/>
        <dbReference type="ChEBI" id="CHEBI:50058"/>
        <dbReference type="ChEBI" id="CHEBI:57783"/>
        <dbReference type="ChEBI" id="CHEBI:58349"/>
        <dbReference type="EC" id="1.8.1.9"/>
    </reaction>
</comment>
<evidence type="ECO:0000256" key="4">
    <source>
        <dbReference type="ARBA" id="ARBA00022827"/>
    </source>
</evidence>
<comment type="caution">
    <text evidence="17">The sequence shown here is derived from an EMBL/GenBank/DDBJ whole genome shotgun (WGS) entry which is preliminary data.</text>
</comment>
<accession>A0AAV6W253</accession>
<dbReference type="SUPFAM" id="SSF55424">
    <property type="entry name" value="FAD/NAD-linked reductases, dimerisation (C-terminal) domain"/>
    <property type="match status" value="1"/>
</dbReference>
<sequence length="516" mass="56443">MHRIKLFRSSTGTLVSEVRSNHLRFKTSGSGQKKYDLLVIGGGSGGLACAKEASSLGKKVAVLDYVDPSLRGTTWGLGGTCVNVGCIPKKLFHHAALYGKAVGHAKKYGWNVEDNVTHDWDTLQTSIASYIRSLNWGHRVQLKQKNVDYYNAKGRFISPQEIEVTHKSGKQESLSSEKFVVAVGGRPKYPEIPGAREYCISSDDLFSLEKPPGRTLIIGGSYVALECAGFLTGLGFDATVMVRSICLRGFDQQMAELVTQHMALEGTQFLKESVPVSINKDNATNLLKVTWKDKSSNKELVDTFDTVLVAIGREAQTKYLDLESIGVQLAPDSYKIIANNEQTTVPNIYAIGDVLYEKPELTPVAIKAGKLLAHRLFNDAKETMDYDNVATTVFTPLEYGTVGLSEEAAIERFGVDKIDVYHAFYKPLEFNIAEEDSSKCYIKAICTRDSTETVLGLHLLGPNAGDIIQGFSAAINCGLTMEKLQQTVGIHPTTAEEVVKLNINKRSGLDPTVTGC</sequence>
<evidence type="ECO:0000256" key="10">
    <source>
        <dbReference type="ARBA" id="ARBA00054062"/>
    </source>
</evidence>
<evidence type="ECO:0000256" key="3">
    <source>
        <dbReference type="ARBA" id="ARBA00022630"/>
    </source>
</evidence>
<evidence type="ECO:0000256" key="8">
    <source>
        <dbReference type="ARBA" id="ARBA00023284"/>
    </source>
</evidence>
<evidence type="ECO:0000256" key="14">
    <source>
        <dbReference type="RuleBase" id="RU003691"/>
    </source>
</evidence>
<feature type="domain" description="FAD/NAD(P)-binding" evidence="16">
    <location>
        <begin position="35"/>
        <end position="369"/>
    </location>
</feature>
<dbReference type="InterPro" id="IPR046952">
    <property type="entry name" value="GSHR/TRXR-like"/>
</dbReference>
<dbReference type="InterPro" id="IPR012999">
    <property type="entry name" value="Pyr_OxRdtase_I_AS"/>
</dbReference>
<dbReference type="GO" id="GO:0004362">
    <property type="term" value="F:glutathione-disulfide reductase (NADPH) activity"/>
    <property type="evidence" value="ECO:0007669"/>
    <property type="project" value="TreeGrafter"/>
</dbReference>
<comment type="cofactor">
    <cofactor evidence="12">
        <name>FAD</name>
        <dbReference type="ChEBI" id="CHEBI:57692"/>
    </cofactor>
    <text evidence="12">Binds 1 FAD per subunit.</text>
</comment>
<keyword evidence="6 14" id="KW-0560">Oxidoreductase</keyword>
<evidence type="ECO:0000256" key="2">
    <source>
        <dbReference type="ARBA" id="ARBA00012610"/>
    </source>
</evidence>
<dbReference type="PRINTS" id="PR00411">
    <property type="entry name" value="PNDRDTASEI"/>
</dbReference>
<dbReference type="FunFam" id="3.50.50.60:FF:000190">
    <property type="entry name" value="Thioredoxin reductase"/>
    <property type="match status" value="1"/>
</dbReference>
<evidence type="ECO:0000256" key="11">
    <source>
        <dbReference type="PIRSR" id="PIRSR000350-2"/>
    </source>
</evidence>
<dbReference type="EMBL" id="JAFNEN010000003">
    <property type="protein sequence ID" value="KAG8201737.1"/>
    <property type="molecule type" value="Genomic_DNA"/>
</dbReference>